<evidence type="ECO:0000259" key="3">
    <source>
        <dbReference type="PROSITE" id="PS50071"/>
    </source>
</evidence>
<reference evidence="4" key="1">
    <citation type="journal article" date="2015" name="Nature">
        <title>Hemichordate genomes and deuterostome origins.</title>
        <authorList>
            <person name="Simakov O."/>
            <person name="Kawashima T."/>
            <person name="Marletaz F."/>
            <person name="Jenkins J."/>
            <person name="Koyanagi R."/>
            <person name="Mitros T."/>
            <person name="Hisata K."/>
            <person name="Bredeson J."/>
            <person name="Shoguchi E."/>
            <person name="Gyoja F."/>
            <person name="Yue J.X."/>
            <person name="Chen Y.C."/>
            <person name="Freeman R.M.Jr."/>
            <person name="Sasaki A."/>
            <person name="Hikosaka-Katayama T."/>
            <person name="Sato A."/>
            <person name="Fujie M."/>
            <person name="Baughman K.W."/>
            <person name="Levine J."/>
            <person name="Gonzalez P."/>
            <person name="Cameron C."/>
            <person name="Fritzenwanker J.H."/>
            <person name="Pani A.M."/>
            <person name="Goto H."/>
            <person name="Kanda M."/>
            <person name="Arakaki N."/>
            <person name="Yamasaki S."/>
            <person name="Qu J."/>
            <person name="Cree A."/>
            <person name="Ding Y."/>
            <person name="Dinh H.H."/>
            <person name="Dugan S."/>
            <person name="Holder M."/>
            <person name="Jhangiani S.N."/>
            <person name="Kovar C.L."/>
            <person name="Lee S.L."/>
            <person name="Lewis L.R."/>
            <person name="Morton D."/>
            <person name="Nazareth L.V."/>
            <person name="Okwuonu G."/>
            <person name="Santibanez J."/>
            <person name="Chen R."/>
            <person name="Richards S."/>
            <person name="Muzny D.M."/>
            <person name="Gillis A."/>
            <person name="Peshkin L."/>
            <person name="Wu M."/>
            <person name="Humphreys T."/>
            <person name="Su Y.H."/>
            <person name="Putnam N.H."/>
            <person name="Schmutz J."/>
            <person name="Fujiyama A."/>
            <person name="Yu J.K."/>
            <person name="Tagawa K."/>
            <person name="Worley K.C."/>
            <person name="Gibbs R.A."/>
            <person name="Kirschner M.W."/>
            <person name="Lowe C.J."/>
            <person name="Satoh N."/>
            <person name="Rokhsar D.S."/>
            <person name="Gerhart J."/>
        </authorList>
    </citation>
    <scope>NUCLEOTIDE SEQUENCE</scope>
</reference>
<name>A0A0U2UN98_SACKO</name>
<keyword evidence="1 2" id="KW-0238">DNA-binding</keyword>
<dbReference type="GO" id="GO:0003677">
    <property type="term" value="F:DNA binding"/>
    <property type="evidence" value="ECO:0007669"/>
    <property type="project" value="UniProtKB-UniRule"/>
</dbReference>
<dbReference type="InterPro" id="IPR009057">
    <property type="entry name" value="Homeodomain-like_sf"/>
</dbReference>
<dbReference type="GO" id="GO:0005634">
    <property type="term" value="C:nucleus"/>
    <property type="evidence" value="ECO:0007669"/>
    <property type="project" value="UniProtKB-SubCell"/>
</dbReference>
<feature type="DNA-binding region" description="Homeobox" evidence="1">
    <location>
        <begin position="175"/>
        <end position="226"/>
    </location>
</feature>
<keyword evidence="1 2" id="KW-0371">Homeobox</keyword>
<keyword evidence="1 2" id="KW-0539">Nucleus</keyword>
<dbReference type="EMBL" id="KT984256">
    <property type="protein sequence ID" value="ALR88653.1"/>
    <property type="molecule type" value="mRNA"/>
</dbReference>
<evidence type="ECO:0000313" key="4">
    <source>
        <dbReference type="EMBL" id="ALR88653.1"/>
    </source>
</evidence>
<accession>A0A0U2UN98</accession>
<evidence type="ECO:0000256" key="1">
    <source>
        <dbReference type="PROSITE-ProRule" id="PRU00108"/>
    </source>
</evidence>
<evidence type="ECO:0000256" key="2">
    <source>
        <dbReference type="RuleBase" id="RU000682"/>
    </source>
</evidence>
<dbReference type="AlphaFoldDB" id="A0A0U2UN98"/>
<comment type="subcellular location">
    <subcellularLocation>
        <location evidence="1 2">Nucleus</location>
    </subcellularLocation>
</comment>
<dbReference type="Gene3D" id="1.10.10.60">
    <property type="entry name" value="Homeodomain-like"/>
    <property type="match status" value="1"/>
</dbReference>
<dbReference type="InterPro" id="IPR001356">
    <property type="entry name" value="HD"/>
</dbReference>
<protein>
    <submittedName>
        <fullName evidence="4">Homeobox protein hypohox529</fullName>
    </submittedName>
</protein>
<dbReference type="CDD" id="cd00086">
    <property type="entry name" value="homeodomain"/>
    <property type="match status" value="1"/>
</dbReference>
<organism evidence="4">
    <name type="scientific">Saccoglossus kowalevskii</name>
    <name type="common">Acorn worm</name>
    <dbReference type="NCBI Taxonomy" id="10224"/>
    <lineage>
        <taxon>Eukaryota</taxon>
        <taxon>Metazoa</taxon>
        <taxon>Hemichordata</taxon>
        <taxon>Enteropneusta</taxon>
        <taxon>Harrimaniidae</taxon>
        <taxon>Saccoglossus</taxon>
    </lineage>
</organism>
<dbReference type="Pfam" id="PF00046">
    <property type="entry name" value="Homeodomain"/>
    <property type="match status" value="1"/>
</dbReference>
<feature type="domain" description="Homeobox" evidence="3">
    <location>
        <begin position="173"/>
        <end position="225"/>
    </location>
</feature>
<proteinExistence type="evidence at transcript level"/>
<dbReference type="OrthoDB" id="6159439at2759"/>
<dbReference type="PROSITE" id="PS50071">
    <property type="entry name" value="HOMEOBOX_2"/>
    <property type="match status" value="1"/>
</dbReference>
<dbReference type="SMART" id="SM00389">
    <property type="entry name" value="HOX"/>
    <property type="match status" value="1"/>
</dbReference>
<sequence>MNMDVQMDLDQHAISLEFVLFNRHPLTEMQVTMVSTDIPFIEIPSLDAAVPDESMDWSSSEYDNSFYEFDDDGQWFESEVSSTCLQDIAIDDSLQPFSLSESESEDGSHCYNTFPGEDMEQTTIPYDVNIDDDDAFHMTGRLRSNFAVLQTVVHRVESSIRPGPWSCRGLHHAVSSAQQGVLQEAYETSPYPNIQTRRQLASDLGLRFHTVNTWFSDRRSLRQRTRIGLLRKSDPRPASINEFGVPKRAD</sequence>
<dbReference type="SUPFAM" id="SSF46689">
    <property type="entry name" value="Homeodomain-like"/>
    <property type="match status" value="1"/>
</dbReference>